<evidence type="ECO:0000313" key="2">
    <source>
        <dbReference type="EMBL" id="EMC99385.1"/>
    </source>
</evidence>
<dbReference type="KEGG" id="bcom:BAUCODRAFT_401652"/>
<proteinExistence type="predicted"/>
<reference evidence="2 3" key="1">
    <citation type="journal article" date="2012" name="PLoS Pathog.">
        <title>Diverse lifestyles and strategies of plant pathogenesis encoded in the genomes of eighteen Dothideomycetes fungi.</title>
        <authorList>
            <person name="Ohm R.A."/>
            <person name="Feau N."/>
            <person name="Henrissat B."/>
            <person name="Schoch C.L."/>
            <person name="Horwitz B.A."/>
            <person name="Barry K.W."/>
            <person name="Condon B.J."/>
            <person name="Copeland A.C."/>
            <person name="Dhillon B."/>
            <person name="Glaser F."/>
            <person name="Hesse C.N."/>
            <person name="Kosti I."/>
            <person name="LaButti K."/>
            <person name="Lindquist E.A."/>
            <person name="Lucas S."/>
            <person name="Salamov A.A."/>
            <person name="Bradshaw R.E."/>
            <person name="Ciuffetti L."/>
            <person name="Hamelin R.C."/>
            <person name="Kema G.H.J."/>
            <person name="Lawrence C."/>
            <person name="Scott J.A."/>
            <person name="Spatafora J.W."/>
            <person name="Turgeon B.G."/>
            <person name="de Wit P.J.G.M."/>
            <person name="Zhong S."/>
            <person name="Goodwin S.B."/>
            <person name="Grigoriev I.V."/>
        </authorList>
    </citation>
    <scope>NUCLEOTIDE SEQUENCE [LARGE SCALE GENOMIC DNA]</scope>
    <source>
        <strain evidence="2 3">UAMH 10762</strain>
    </source>
</reference>
<evidence type="ECO:0000256" key="1">
    <source>
        <dbReference type="SAM" id="MobiDB-lite"/>
    </source>
</evidence>
<dbReference type="HOGENOM" id="CLU_903108_0_0_1"/>
<feature type="compositionally biased region" description="Polar residues" evidence="1">
    <location>
        <begin position="100"/>
        <end position="110"/>
    </location>
</feature>
<evidence type="ECO:0000313" key="3">
    <source>
        <dbReference type="Proteomes" id="UP000011761"/>
    </source>
</evidence>
<accession>M2NJR5</accession>
<sequence length="308" mass="34257">MTAAYVSAHMMPTEVVWHTQFNPRSPTLHIHNYELKLAPLTTLAHAATMELPYRTRVERWMQDQPPPAVEASQAQAGQPEAQEAAFDNGSEADTVKAPSEGTSASYTPQFTHDDGEGTTESIASCTADHVSDRSSDEESEFDGFGEVENDEDPVVGSDFSHYTAEPTTDPADDDYADDKPIRTKFGDKLHRMMNLHKAVGGELSDLLERRLQPKAIVRGVWQTKDLSSWGNHLLRAYCLLFALDVTVKEVNGVLGSIFDRRMLNTKGDPSREAATKAEVREAFETFRHMGRNFVEKPEPAAQGLYWAN</sequence>
<protein>
    <submittedName>
        <fullName evidence="2">Uncharacterized protein</fullName>
    </submittedName>
</protein>
<feature type="compositionally biased region" description="Acidic residues" evidence="1">
    <location>
        <begin position="137"/>
        <end position="153"/>
    </location>
</feature>
<organism evidence="2 3">
    <name type="scientific">Baudoinia panamericana (strain UAMH 10762)</name>
    <name type="common">Angels' share fungus</name>
    <name type="synonym">Baudoinia compniacensis (strain UAMH 10762)</name>
    <dbReference type="NCBI Taxonomy" id="717646"/>
    <lineage>
        <taxon>Eukaryota</taxon>
        <taxon>Fungi</taxon>
        <taxon>Dikarya</taxon>
        <taxon>Ascomycota</taxon>
        <taxon>Pezizomycotina</taxon>
        <taxon>Dothideomycetes</taxon>
        <taxon>Dothideomycetidae</taxon>
        <taxon>Mycosphaerellales</taxon>
        <taxon>Teratosphaeriaceae</taxon>
        <taxon>Baudoinia</taxon>
    </lineage>
</organism>
<feature type="region of interest" description="Disordered" evidence="1">
    <location>
        <begin position="63"/>
        <end position="179"/>
    </location>
</feature>
<dbReference type="Proteomes" id="UP000011761">
    <property type="component" value="Unassembled WGS sequence"/>
</dbReference>
<dbReference type="RefSeq" id="XP_007674270.1">
    <property type="nucleotide sequence ID" value="XM_007676080.1"/>
</dbReference>
<gene>
    <name evidence="2" type="ORF">BAUCODRAFT_401652</name>
</gene>
<name>M2NJR5_BAUPA</name>
<feature type="compositionally biased region" description="Low complexity" evidence="1">
    <location>
        <begin position="70"/>
        <end position="85"/>
    </location>
</feature>
<keyword evidence="3" id="KW-1185">Reference proteome</keyword>
<dbReference type="EMBL" id="KB445552">
    <property type="protein sequence ID" value="EMC99385.1"/>
    <property type="molecule type" value="Genomic_DNA"/>
</dbReference>
<dbReference type="GeneID" id="19113954"/>
<dbReference type="AlphaFoldDB" id="M2NJR5"/>